<evidence type="ECO:0000256" key="3">
    <source>
        <dbReference type="ARBA" id="ARBA00022989"/>
    </source>
</evidence>
<feature type="transmembrane region" description="Helical" evidence="5">
    <location>
        <begin position="34"/>
        <end position="52"/>
    </location>
</feature>
<proteinExistence type="predicted"/>
<keyword evidence="4 5" id="KW-0472">Membrane</keyword>
<dbReference type="PANTHER" id="PTHR16521">
    <property type="entry name" value="TYPE-1 ANGIOTENSIN II RECEPTOR-ASSOCIATED PROTEIN"/>
    <property type="match status" value="1"/>
</dbReference>
<sequence length="86" mass="9893">MMPKIPLKAIVLVHFVLTVWGTQAYLNGSCWISPSYAYMNFFVLAIGIWAVANKESIDSILLFLVLTFVSIIMDMILDWNLLFSWF</sequence>
<dbReference type="RefSeq" id="XP_006817648.1">
    <property type="nucleotide sequence ID" value="XM_006817585.1"/>
</dbReference>
<dbReference type="Pfam" id="PF06396">
    <property type="entry name" value="AGTRAP"/>
    <property type="match status" value="1"/>
</dbReference>
<keyword evidence="6" id="KW-0732">Signal</keyword>
<dbReference type="GeneID" id="102808342"/>
<accession>A0ABM0MCA7</accession>
<comment type="subcellular location">
    <subcellularLocation>
        <location evidence="1">Membrane</location>
        <topology evidence="1">Multi-pass membrane protein</topology>
    </subcellularLocation>
</comment>
<keyword evidence="7" id="KW-1185">Reference proteome</keyword>
<feature type="signal peptide" evidence="6">
    <location>
        <begin position="1"/>
        <end position="21"/>
    </location>
</feature>
<evidence type="ECO:0000256" key="1">
    <source>
        <dbReference type="ARBA" id="ARBA00004141"/>
    </source>
</evidence>
<keyword evidence="3 5" id="KW-1133">Transmembrane helix</keyword>
<dbReference type="Proteomes" id="UP000694865">
    <property type="component" value="Unplaced"/>
</dbReference>
<keyword evidence="2 5" id="KW-0812">Transmembrane</keyword>
<evidence type="ECO:0000313" key="8">
    <source>
        <dbReference type="RefSeq" id="XP_006817648.1"/>
    </source>
</evidence>
<evidence type="ECO:0000256" key="5">
    <source>
        <dbReference type="SAM" id="Phobius"/>
    </source>
</evidence>
<dbReference type="PANTHER" id="PTHR16521:SF3">
    <property type="entry name" value="TYPE-1 ANGIOTENSIN II RECEPTOR-ASSOCIATED PROTEIN"/>
    <property type="match status" value="1"/>
</dbReference>
<evidence type="ECO:0000256" key="6">
    <source>
        <dbReference type="SAM" id="SignalP"/>
    </source>
</evidence>
<feature type="chain" id="PRO_5047437074" evidence="6">
    <location>
        <begin position="22"/>
        <end position="86"/>
    </location>
</feature>
<protein>
    <submittedName>
        <fullName evidence="8">Type-1 angiotensin II receptor-associated protein-like</fullName>
    </submittedName>
</protein>
<organism evidence="7 8">
    <name type="scientific">Saccoglossus kowalevskii</name>
    <name type="common">Acorn worm</name>
    <dbReference type="NCBI Taxonomy" id="10224"/>
    <lineage>
        <taxon>Eukaryota</taxon>
        <taxon>Metazoa</taxon>
        <taxon>Hemichordata</taxon>
        <taxon>Enteropneusta</taxon>
        <taxon>Harrimaniidae</taxon>
        <taxon>Saccoglossus</taxon>
    </lineage>
</organism>
<evidence type="ECO:0000256" key="4">
    <source>
        <dbReference type="ARBA" id="ARBA00023136"/>
    </source>
</evidence>
<name>A0ABM0MCA7_SACKO</name>
<dbReference type="InterPro" id="IPR009436">
    <property type="entry name" value="AGTRAP"/>
</dbReference>
<evidence type="ECO:0000313" key="7">
    <source>
        <dbReference type="Proteomes" id="UP000694865"/>
    </source>
</evidence>
<evidence type="ECO:0000256" key="2">
    <source>
        <dbReference type="ARBA" id="ARBA00022692"/>
    </source>
</evidence>
<reference evidence="8" key="1">
    <citation type="submission" date="2025-08" db="UniProtKB">
        <authorList>
            <consortium name="RefSeq"/>
        </authorList>
    </citation>
    <scope>IDENTIFICATION</scope>
    <source>
        <tissue evidence="8">Testes</tissue>
    </source>
</reference>
<gene>
    <name evidence="8" type="primary">LOC102808342</name>
</gene>
<feature type="transmembrane region" description="Helical" evidence="5">
    <location>
        <begin position="59"/>
        <end position="77"/>
    </location>
</feature>